<keyword evidence="3" id="KW-1185">Reference proteome</keyword>
<accession>A0ABN9E024</accession>
<proteinExistence type="predicted"/>
<comment type="caution">
    <text evidence="2">The sequence shown here is derived from an EMBL/GenBank/DDBJ whole genome shotgun (WGS) entry which is preliminary data.</text>
</comment>
<gene>
    <name evidence="2" type="ORF">SPARVUS_LOCUS8734607</name>
</gene>
<dbReference type="Proteomes" id="UP001162483">
    <property type="component" value="Unassembled WGS sequence"/>
</dbReference>
<dbReference type="EMBL" id="CATNWA010014925">
    <property type="protein sequence ID" value="CAI9577579.1"/>
    <property type="molecule type" value="Genomic_DNA"/>
</dbReference>
<name>A0ABN9E024_9NEOB</name>
<reference evidence="2" key="1">
    <citation type="submission" date="2023-05" db="EMBL/GenBank/DDBJ databases">
        <authorList>
            <person name="Stuckert A."/>
        </authorList>
    </citation>
    <scope>NUCLEOTIDE SEQUENCE</scope>
</reference>
<evidence type="ECO:0000313" key="3">
    <source>
        <dbReference type="Proteomes" id="UP001162483"/>
    </source>
</evidence>
<sequence>MTERGQRRLKHTVRRSRCLQRQELKTFKLHVAFRLAQQQYIESFLEWVSMAEQRHPRLTSPSAMKSVGCSGVKHTTTGL</sequence>
<protein>
    <submittedName>
        <fullName evidence="2">Uncharacterized protein</fullName>
    </submittedName>
</protein>
<feature type="region of interest" description="Disordered" evidence="1">
    <location>
        <begin position="59"/>
        <end position="79"/>
    </location>
</feature>
<evidence type="ECO:0000256" key="1">
    <source>
        <dbReference type="SAM" id="MobiDB-lite"/>
    </source>
</evidence>
<organism evidence="2 3">
    <name type="scientific">Staurois parvus</name>
    <dbReference type="NCBI Taxonomy" id="386267"/>
    <lineage>
        <taxon>Eukaryota</taxon>
        <taxon>Metazoa</taxon>
        <taxon>Chordata</taxon>
        <taxon>Craniata</taxon>
        <taxon>Vertebrata</taxon>
        <taxon>Euteleostomi</taxon>
        <taxon>Amphibia</taxon>
        <taxon>Batrachia</taxon>
        <taxon>Anura</taxon>
        <taxon>Neobatrachia</taxon>
        <taxon>Ranoidea</taxon>
        <taxon>Ranidae</taxon>
        <taxon>Staurois</taxon>
    </lineage>
</organism>
<evidence type="ECO:0000313" key="2">
    <source>
        <dbReference type="EMBL" id="CAI9577579.1"/>
    </source>
</evidence>